<feature type="transmembrane region" description="Helical" evidence="2">
    <location>
        <begin position="1972"/>
        <end position="2000"/>
    </location>
</feature>
<feature type="compositionally biased region" description="Low complexity" evidence="1">
    <location>
        <begin position="1286"/>
        <end position="1295"/>
    </location>
</feature>
<feature type="compositionally biased region" description="Low complexity" evidence="1">
    <location>
        <begin position="501"/>
        <end position="510"/>
    </location>
</feature>
<evidence type="ECO:0000259" key="3">
    <source>
        <dbReference type="Pfam" id="PF12696"/>
    </source>
</evidence>
<feature type="region of interest" description="Disordered" evidence="1">
    <location>
        <begin position="1594"/>
        <end position="1631"/>
    </location>
</feature>
<dbReference type="SUPFAM" id="SSF52540">
    <property type="entry name" value="P-loop containing nucleoside triphosphate hydrolases"/>
    <property type="match status" value="1"/>
</dbReference>
<dbReference type="Pfam" id="PF12696">
    <property type="entry name" value="TraG-D_C"/>
    <property type="match status" value="1"/>
</dbReference>
<evidence type="ECO:0000313" key="5">
    <source>
        <dbReference type="Proteomes" id="UP000733611"/>
    </source>
</evidence>
<feature type="compositionally biased region" description="Pro residues" evidence="1">
    <location>
        <begin position="1617"/>
        <end position="1626"/>
    </location>
</feature>
<reference evidence="4" key="1">
    <citation type="journal article" date="2021" name="PeerJ">
        <title>Extensive microbial diversity within the chicken gut microbiome revealed by metagenomics and culture.</title>
        <authorList>
            <person name="Gilroy R."/>
            <person name="Ravi A."/>
            <person name="Getino M."/>
            <person name="Pursley I."/>
            <person name="Horton D.L."/>
            <person name="Alikhan N.F."/>
            <person name="Baker D."/>
            <person name="Gharbi K."/>
            <person name="Hall N."/>
            <person name="Watson M."/>
            <person name="Adriaenssens E.M."/>
            <person name="Foster-Nyarko E."/>
            <person name="Jarju S."/>
            <person name="Secka A."/>
            <person name="Antonio M."/>
            <person name="Oren A."/>
            <person name="Chaudhuri R.R."/>
            <person name="La Ragione R."/>
            <person name="Hildebrand F."/>
            <person name="Pallen M.J."/>
        </authorList>
    </citation>
    <scope>NUCLEOTIDE SEQUENCE</scope>
    <source>
        <strain evidence="4">378</strain>
    </source>
</reference>
<feature type="compositionally biased region" description="Polar residues" evidence="1">
    <location>
        <begin position="904"/>
        <end position="917"/>
    </location>
</feature>
<feature type="compositionally biased region" description="Gly residues" evidence="1">
    <location>
        <begin position="1266"/>
        <end position="1285"/>
    </location>
</feature>
<dbReference type="CDD" id="cd01127">
    <property type="entry name" value="TrwB_TraG_TraD_VirD4"/>
    <property type="match status" value="2"/>
</dbReference>
<feature type="region of interest" description="Disordered" evidence="1">
    <location>
        <begin position="831"/>
        <end position="877"/>
    </location>
</feature>
<feature type="region of interest" description="Disordered" evidence="1">
    <location>
        <begin position="1089"/>
        <end position="1166"/>
    </location>
</feature>
<dbReference type="InterPro" id="IPR027417">
    <property type="entry name" value="P-loop_NTPase"/>
</dbReference>
<feature type="transmembrane region" description="Helical" evidence="2">
    <location>
        <begin position="1827"/>
        <end position="1847"/>
    </location>
</feature>
<protein>
    <submittedName>
        <fullName evidence="4">TraM recognition domain-containing protein</fullName>
    </submittedName>
</protein>
<name>A0A948TIL8_9GAMM</name>
<feature type="region of interest" description="Disordered" evidence="1">
    <location>
        <begin position="1193"/>
        <end position="1230"/>
    </location>
</feature>
<proteinExistence type="predicted"/>
<dbReference type="Proteomes" id="UP000733611">
    <property type="component" value="Unassembled WGS sequence"/>
</dbReference>
<keyword evidence="2" id="KW-0812">Transmembrane</keyword>
<feature type="transmembrane region" description="Helical" evidence="2">
    <location>
        <begin position="1933"/>
        <end position="1951"/>
    </location>
</feature>
<gene>
    <name evidence="4" type="ORF">H9847_10890</name>
</gene>
<dbReference type="InterPro" id="IPR051162">
    <property type="entry name" value="T4SS_component"/>
</dbReference>
<dbReference type="PANTHER" id="PTHR30121">
    <property type="entry name" value="UNCHARACTERIZED PROTEIN YJGR-RELATED"/>
    <property type="match status" value="1"/>
</dbReference>
<feature type="region of interest" description="Disordered" evidence="1">
    <location>
        <begin position="972"/>
        <end position="1032"/>
    </location>
</feature>
<feature type="transmembrane region" description="Helical" evidence="2">
    <location>
        <begin position="1854"/>
        <end position="1873"/>
    </location>
</feature>
<evidence type="ECO:0000313" key="4">
    <source>
        <dbReference type="EMBL" id="MBU3845348.1"/>
    </source>
</evidence>
<feature type="compositionally biased region" description="Low complexity" evidence="1">
    <location>
        <begin position="1594"/>
        <end position="1606"/>
    </location>
</feature>
<feature type="compositionally biased region" description="Low complexity" evidence="1">
    <location>
        <begin position="865"/>
        <end position="876"/>
    </location>
</feature>
<feature type="region of interest" description="Disordered" evidence="1">
    <location>
        <begin position="501"/>
        <end position="531"/>
    </location>
</feature>
<feature type="compositionally biased region" description="Low complexity" evidence="1">
    <location>
        <begin position="1093"/>
        <end position="1120"/>
    </location>
</feature>
<feature type="compositionally biased region" description="Low complexity" evidence="1">
    <location>
        <begin position="1126"/>
        <end position="1135"/>
    </location>
</feature>
<feature type="compositionally biased region" description="Low complexity" evidence="1">
    <location>
        <begin position="1003"/>
        <end position="1027"/>
    </location>
</feature>
<feature type="compositionally biased region" description="Low complexity" evidence="1">
    <location>
        <begin position="736"/>
        <end position="751"/>
    </location>
</feature>
<feature type="compositionally biased region" description="Low complexity" evidence="1">
    <location>
        <begin position="521"/>
        <end position="531"/>
    </location>
</feature>
<dbReference type="EMBL" id="JAHLFE010000226">
    <property type="protein sequence ID" value="MBU3845348.1"/>
    <property type="molecule type" value="Genomic_DNA"/>
</dbReference>
<feature type="compositionally biased region" description="Low complexity" evidence="1">
    <location>
        <begin position="972"/>
        <end position="982"/>
    </location>
</feature>
<feature type="transmembrane region" description="Helical" evidence="2">
    <location>
        <begin position="42"/>
        <end position="62"/>
    </location>
</feature>
<feature type="region of interest" description="Disordered" evidence="1">
    <location>
        <begin position="736"/>
        <end position="756"/>
    </location>
</feature>
<reference evidence="4" key="2">
    <citation type="submission" date="2021-04" db="EMBL/GenBank/DDBJ databases">
        <authorList>
            <person name="Gilroy R."/>
        </authorList>
    </citation>
    <scope>NUCLEOTIDE SEQUENCE</scope>
    <source>
        <strain evidence="4">378</strain>
    </source>
</reference>
<evidence type="ECO:0000256" key="2">
    <source>
        <dbReference type="SAM" id="Phobius"/>
    </source>
</evidence>
<dbReference type="PANTHER" id="PTHR30121:SF6">
    <property type="entry name" value="SLR6007 PROTEIN"/>
    <property type="match status" value="1"/>
</dbReference>
<keyword evidence="2" id="KW-1133">Transmembrane helix</keyword>
<keyword evidence="2" id="KW-0472">Membrane</keyword>
<feature type="transmembrane region" description="Helical" evidence="2">
    <location>
        <begin position="69"/>
        <end position="88"/>
    </location>
</feature>
<organism evidence="4 5">
    <name type="scientific">Candidatus Anaerobiospirillum pullicola</name>
    <dbReference type="NCBI Taxonomy" id="2838451"/>
    <lineage>
        <taxon>Bacteria</taxon>
        <taxon>Pseudomonadati</taxon>
        <taxon>Pseudomonadota</taxon>
        <taxon>Gammaproteobacteria</taxon>
        <taxon>Aeromonadales</taxon>
        <taxon>Succinivibrionaceae</taxon>
        <taxon>Anaerobiospirillum</taxon>
    </lineage>
</organism>
<feature type="region of interest" description="Disordered" evidence="1">
    <location>
        <begin position="904"/>
        <end position="927"/>
    </location>
</feature>
<comment type="caution">
    <text evidence="4">The sequence shown here is derived from an EMBL/GenBank/DDBJ whole genome shotgun (WGS) entry which is preliminary data.</text>
</comment>
<feature type="region of interest" description="Disordered" evidence="1">
    <location>
        <begin position="1259"/>
        <end position="1308"/>
    </location>
</feature>
<accession>A0A948TIL8</accession>
<dbReference type="InterPro" id="IPR032689">
    <property type="entry name" value="TraG-D_C"/>
</dbReference>
<sequence>MPKLFPQCRRLMQVVAHLFSKNAARGATYDDRDLVLGHGVDNLPAMRVVVVLSLGVLLALWVDMLLRPQLTTVIAFSVLLLALCHYAFNLPRAGITDSLNHEALSSGQNQEYRSYLGGRILFTPNGLSISWHRRVPPDVATATATAVASAGATADATEDTASAVQTQQQIADTVSATGVVPCDEAVAKGLLAATADKTDLPVVYSGYIQTVKTTAFIGKRLYPGVPLPLSSIQELIVDLLPPLSRETHLNLLPSDVCIVGFGYPWKPLHTRRIQELMEVGLRGSPANKKGSPDIHAVEDQHAFEPISLLTEALSGHTLILGTTGAGKTRLYDELGSEAITRGDTVIFIDPKGDRDLKKSIVRAARYADREPLDNVYVLDIGRPLASSLISEDGQRALLKTMGLRSPVGGLSHGQMVATRGDISAEARAQLYAEMHQVGSFVPHAQGAMPAALQHTPASLRAPLYGYAPLMDMEQGSASASASATCSDAALAGTESLRQQLAQARAQQQQLHGNGRDKARAASDVASASSRATEQGLRLSPLAAAVKSIDDAAIMDYLNTGFSPFSVFDRATEIGDRLTAMMPDAGSAASFKAYANMAVSAAVECCVLTGKKVTLARIRHIVSHHEAFGSAIRTYLNQLVIKINLPEVSVYFNRLHGIKNQKLQRNCYAVTMLLGPHAEGAASLSKEQKIMAALQEEGYFSSAEDEFLGETVPDISPEDLERVMQQVNTDFDLIVESSSSHGSSAGSTATGKGRTRSRTKIANCAAPLGASVQLAARDCSLVKSSSSSSSSGSGAKAEKQCSTTANSATHNTSAITINTTTSRSTAMCRGGNGTVSGNSSATTGAAPVRSATAHRDISTQSRHRTATTTSGTATGTTKPKARTVVCNAQAPQHELRCLSSLTPAKNSTTAQKAKTVSRTAAGESVAQQSLSRVAQHLLEDSLEEEGEAEPSAALGAASVATTAATIAATAEPATIKTKAASRSTRTRSTRTTSTRSTRTKSSRTKTSATTTAATTAATATTTNTSSTTQGNESQSLAQDAFSASASVSASAAAADAASKTVRATVTASATIPESGVSSDLKCDTKVVAQDDTKGTASSGTTSDTSAVTTTRRTASRSSTKSSRTRTARSTGNSAARVMGSISLEQDAAAAARSEGTASSGETDLGSGATTTAAASAASASNSTATTAVSAVVSAGHKSATATTTKSDTSEGSNSGSSAAATTRRVSRRSSSSSSYYSAAASAVASAANDVSAVISVAAGSSRRNGSNGRGSGVSGVAGVGAAGGSGDTSDSSESRGAQSASPKRATGAANTAARAASLTELLKFYEWLCAQHLTNPQQAIDQIFSICALTPDYYKKVSNGVLPYLMALTSGDLLGLLSGREDDDLPCLLDIITQNKIFYAALHCLKDASTGQALGKLLISDLAFVAGKLNADGTPHKRVSIFIDEASEIAGESLVQLLNKSRAANFNVTIATQSVADLSRRAGSKDAAAQIIANCNNIISLRVNDPETANVISSVLTTTVVGERSSSTSFNEGLALNDSYNTSRTVTHKETQLFPPSLLMKLPDFEFIARLANGEFYKGFIPLLTAPEVKEQPAAESAPAAMAADSALTPEQSTGVSPVPPITPAEQPPARTAEEVLCRKLAGGSGIGSSVGCDSSDPTDNTTATATGSDSNDSDEAPSQQVGSDSFAQPADLAWAQEVGLHFTPMDDAFAAGGNNLGSEASFGGIKARVGAAESSLSASAQSASGADLSPAADYSNTTIDPDGANNSKLAQQALSADCNKFEREFVASVCHEVDAAKQAAAEKAAQTPPPWWRALLQRGTAAVSTTAYVLLCTLIKVLFSRAMLWGITVLKESLLLLLIAVGFSVLFHGFAALGDLASSMAYLGQIVLTYCSVLWRVLTEQFYTLNESIAINSSAFALLQQVGNAYLAHIELAAALLCWGILYGQRFSVLAEMRHRSLMGVKKFTSFMGWPSVVLAVLGGVMVCTAFVFCVELCLLIAYVYTFNLGFNTACFYTQHTR</sequence>
<feature type="region of interest" description="Disordered" evidence="1">
    <location>
        <begin position="1646"/>
        <end position="1685"/>
    </location>
</feature>
<evidence type="ECO:0000256" key="1">
    <source>
        <dbReference type="SAM" id="MobiDB-lite"/>
    </source>
</evidence>
<feature type="domain" description="TraD/TraG TraM recognition site" evidence="3">
    <location>
        <begin position="1437"/>
        <end position="1562"/>
    </location>
</feature>
<dbReference type="Gene3D" id="3.40.50.300">
    <property type="entry name" value="P-loop containing nucleotide triphosphate hydrolases"/>
    <property type="match status" value="2"/>
</dbReference>
<feature type="compositionally biased region" description="Polar residues" evidence="1">
    <location>
        <begin position="1651"/>
        <end position="1685"/>
    </location>
</feature>